<protein>
    <submittedName>
        <fullName evidence="1">Uncharacterized protein</fullName>
    </submittedName>
</protein>
<evidence type="ECO:0000313" key="1">
    <source>
        <dbReference type="EMBL" id="BBC33656.1"/>
    </source>
</evidence>
<proteinExistence type="predicted"/>
<accession>A0ABM7FC61</accession>
<reference evidence="1 2" key="2">
    <citation type="journal article" date="2023" name="ChemBioChem">
        <title>Acyltransferase Domain Exchange between Two Independent Type I Polyketide Synthases in the Same Producer Strain of Macrolide Antibiotics.</title>
        <authorList>
            <person name="Kudo F."/>
            <person name="Kishikawa K."/>
            <person name="Tsuboi K."/>
            <person name="Kido T."/>
            <person name="Usui T."/>
            <person name="Hashimoto J."/>
            <person name="Shin-Ya K."/>
            <person name="Miyanaga A."/>
            <person name="Eguchi T."/>
        </authorList>
    </citation>
    <scope>NUCLEOTIDE SEQUENCE [LARGE SCALE GENOMIC DNA]</scope>
    <source>
        <strain evidence="1 2">A-8890</strain>
    </source>
</reference>
<dbReference type="EMBL" id="AP018448">
    <property type="protein sequence ID" value="BBC33656.1"/>
    <property type="molecule type" value="Genomic_DNA"/>
</dbReference>
<dbReference type="Proteomes" id="UP001321542">
    <property type="component" value="Chromosome"/>
</dbReference>
<name>A0ABM7FC61_9ACTN</name>
<keyword evidence="2" id="KW-1185">Reference proteome</keyword>
<reference evidence="1 2" key="1">
    <citation type="journal article" date="2010" name="ChemBioChem">
        <title>Cloning and characterization of the biosynthetic gene cluster of 16-membered macrolide antibiotic FD-891: involvement of a dual functional cytochrome P450 monooxygenase catalyzing epoxidation and hydroxylation.</title>
        <authorList>
            <person name="Kudo F."/>
            <person name="Motegi A."/>
            <person name="Mizoue K."/>
            <person name="Eguchi T."/>
        </authorList>
    </citation>
    <scope>NUCLEOTIDE SEQUENCE [LARGE SCALE GENOMIC DNA]</scope>
    <source>
        <strain evidence="1 2">A-8890</strain>
    </source>
</reference>
<gene>
    <name evidence="1" type="ORF">SGFS_049500</name>
</gene>
<organism evidence="1 2">
    <name type="scientific">Streptomyces graminofaciens</name>
    <dbReference type="NCBI Taxonomy" id="68212"/>
    <lineage>
        <taxon>Bacteria</taxon>
        <taxon>Bacillati</taxon>
        <taxon>Actinomycetota</taxon>
        <taxon>Actinomycetes</taxon>
        <taxon>Kitasatosporales</taxon>
        <taxon>Streptomycetaceae</taxon>
        <taxon>Streptomyces</taxon>
    </lineage>
</organism>
<evidence type="ECO:0000313" key="2">
    <source>
        <dbReference type="Proteomes" id="UP001321542"/>
    </source>
</evidence>
<sequence length="73" mass="7889">MGCLWRPGSLLGSLPPAKISDRHPVTVVVRALRAQGRDDEAPANYRADHATKAIAPYGCPVMSRMCTKEGVEL</sequence>